<accession>A0A8H6QW35</accession>
<dbReference type="AlphaFoldDB" id="A0A8H6QW35"/>
<gene>
    <name evidence="2" type="ORF">CNMCM7691_009567</name>
</gene>
<protein>
    <submittedName>
        <fullName evidence="2">Uncharacterized protein</fullName>
    </submittedName>
</protein>
<evidence type="ECO:0000256" key="1">
    <source>
        <dbReference type="SAM" id="Phobius"/>
    </source>
</evidence>
<keyword evidence="1" id="KW-1133">Transmembrane helix</keyword>
<dbReference type="EMBL" id="JACBAG010001840">
    <property type="protein sequence ID" value="KAF7180399.1"/>
    <property type="molecule type" value="Genomic_DNA"/>
</dbReference>
<feature type="transmembrane region" description="Helical" evidence="1">
    <location>
        <begin position="117"/>
        <end position="136"/>
    </location>
</feature>
<evidence type="ECO:0000313" key="3">
    <source>
        <dbReference type="Proteomes" id="UP000641853"/>
    </source>
</evidence>
<reference evidence="2" key="1">
    <citation type="submission" date="2020-06" db="EMBL/GenBank/DDBJ databases">
        <title>Draft genome sequences of strains closely related to Aspergillus parafelis and Aspergillus hiratsukae.</title>
        <authorList>
            <person name="Dos Santos R.A.C."/>
            <person name="Rivero-Menendez O."/>
            <person name="Steenwyk J.L."/>
            <person name="Mead M.E."/>
            <person name="Goldman G.H."/>
            <person name="Alastruey-Izquierdo A."/>
            <person name="Rokas A."/>
        </authorList>
    </citation>
    <scope>NUCLEOTIDE SEQUENCE</scope>
    <source>
        <strain evidence="2">CNM-CM7691</strain>
    </source>
</reference>
<keyword evidence="1" id="KW-0812">Transmembrane</keyword>
<organism evidence="2 3">
    <name type="scientific">Aspergillus felis</name>
    <dbReference type="NCBI Taxonomy" id="1287682"/>
    <lineage>
        <taxon>Eukaryota</taxon>
        <taxon>Fungi</taxon>
        <taxon>Dikarya</taxon>
        <taxon>Ascomycota</taxon>
        <taxon>Pezizomycotina</taxon>
        <taxon>Eurotiomycetes</taxon>
        <taxon>Eurotiomycetidae</taxon>
        <taxon>Eurotiales</taxon>
        <taxon>Aspergillaceae</taxon>
        <taxon>Aspergillus</taxon>
        <taxon>Aspergillus subgen. Fumigati</taxon>
    </lineage>
</organism>
<sequence length="179" mass="19595">MASAYAVYFAIEAPNCAGRESTRPLAGNVLAFSNLRDRRVLLFWLLELASAVSFVFWLIVATSLSEYPITVNFRPLGHINAVRASNSSADSILASMPEYGNSAFPAKPLSKQLFVDVWFSLGLTVAVDALAVVATFNRALIKRFHYAVSQRMMFLAAAVSYAFFSWSNDNTTFSITASG</sequence>
<keyword evidence="1" id="KW-0472">Membrane</keyword>
<keyword evidence="3" id="KW-1185">Reference proteome</keyword>
<comment type="caution">
    <text evidence="2">The sequence shown here is derived from an EMBL/GenBank/DDBJ whole genome shotgun (WGS) entry which is preliminary data.</text>
</comment>
<name>A0A8H6QW35_9EURO</name>
<feature type="transmembrane region" description="Helical" evidence="1">
    <location>
        <begin position="40"/>
        <end position="60"/>
    </location>
</feature>
<dbReference type="Proteomes" id="UP000641853">
    <property type="component" value="Unassembled WGS sequence"/>
</dbReference>
<proteinExistence type="predicted"/>
<evidence type="ECO:0000313" key="2">
    <source>
        <dbReference type="EMBL" id="KAF7180399.1"/>
    </source>
</evidence>